<dbReference type="InterPro" id="IPR000683">
    <property type="entry name" value="Gfo/Idh/MocA-like_OxRdtase_N"/>
</dbReference>
<organism evidence="6 7">
    <name type="scientific">Shimia thalassica</name>
    <dbReference type="NCBI Taxonomy" id="1715693"/>
    <lineage>
        <taxon>Bacteria</taxon>
        <taxon>Pseudomonadati</taxon>
        <taxon>Pseudomonadota</taxon>
        <taxon>Alphaproteobacteria</taxon>
        <taxon>Rhodobacterales</taxon>
        <taxon>Roseobacteraceae</taxon>
    </lineage>
</organism>
<feature type="domain" description="Gfo/Idh/MocA-like oxidoreductase N-terminal" evidence="4">
    <location>
        <begin position="10"/>
        <end position="127"/>
    </location>
</feature>
<evidence type="ECO:0000259" key="4">
    <source>
        <dbReference type="Pfam" id="PF01408"/>
    </source>
</evidence>
<keyword evidence="2 6" id="KW-0560">Oxidoreductase</keyword>
<sequence length="701" mass="76295">MYKLKQNRVRASIIGAGYIADWHADALKATSGVDLVAVCDRSASAATAMADARGIKAYTDVNEMLAANVCDAVHVLTPPDSHKGLTQACLRAGVHCFVEKPVALSSDDTREMADTAKETGKVLGFGHNFLGIPGYQRLKKDISDGKLGRIANVEINWQFPLGPLRSGPFGLWLMQETCNLLLELGPHPYAFAVDLFGPLDIISLDVGKFITMPEGGTRPQSWRILARAGDVDVTLNLSLVETYDDRSVVVRGSSGMARLDYANDVLTKQFDNTSDIVLNPLVKQLSHGGSHVMVGLANFTKQLVSLNRKSPYALSFQGAFKAFYTAIREDKPLDVRFAPDAGIEVMQAIEDTLDLLPPEAPLERPTGTPEPDVLVIGGTGFIGRELTRQLVAMGRDVRVLSRGKNGPFDDISDHVELFSASLSDPESLDRAMQGIRTVYHLGKSLDATWEAALKNDVGVTVAIAEAAQRAGVERFVYTGTIASYDMSDPNAVITETTGFAEDMTDRNLYARSKAECESQLTQMYLDHGLPLVIARPGIVVGAGGPLQHWGIGRWHGAGAVRIWGRGKHNLPFVLNADIAKGLILMAETDAAVGQSFNLIGDPMLSARGYFDAIHKAQNARIKVVSGNLTMFYLTDGVKFFLKKNVLRRKGISRPSLADWKSRAHFAQFDNAHPKQVLGWEPQANEDSFVEDAITKANLFGF</sequence>
<feature type="domain" description="NAD-dependent epimerase/dehydratase" evidence="3">
    <location>
        <begin position="373"/>
        <end position="597"/>
    </location>
</feature>
<dbReference type="EMBL" id="CYTW01000006">
    <property type="protein sequence ID" value="CUK12531.1"/>
    <property type="molecule type" value="Genomic_DNA"/>
</dbReference>
<dbReference type="SUPFAM" id="SSF51735">
    <property type="entry name" value="NAD(P)-binding Rossmann-fold domains"/>
    <property type="match status" value="2"/>
</dbReference>
<dbReference type="PANTHER" id="PTHR43708">
    <property type="entry name" value="CONSERVED EXPRESSED OXIDOREDUCTASE (EUROFUNG)"/>
    <property type="match status" value="1"/>
</dbReference>
<reference evidence="7" key="1">
    <citation type="submission" date="2015-09" db="EMBL/GenBank/DDBJ databases">
        <authorList>
            <person name="Rodrigo-Torres Lidia"/>
            <person name="Arahal R.David."/>
        </authorList>
    </citation>
    <scope>NUCLEOTIDE SEQUENCE [LARGE SCALE GENOMIC DNA]</scope>
    <source>
        <strain evidence="7">CECT 7735</strain>
    </source>
</reference>
<dbReference type="GeneID" id="83882655"/>
<comment type="similarity">
    <text evidence="1">Belongs to the Gfo/Idh/MocA family.</text>
</comment>
<name>A0A0P1IH01_9RHOB</name>
<evidence type="ECO:0000259" key="3">
    <source>
        <dbReference type="Pfam" id="PF01370"/>
    </source>
</evidence>
<keyword evidence="7" id="KW-1185">Reference proteome</keyword>
<dbReference type="PANTHER" id="PTHR43708:SF5">
    <property type="entry name" value="CONSERVED EXPRESSED OXIDOREDUCTASE (EUROFUNG)-RELATED"/>
    <property type="match status" value="1"/>
</dbReference>
<dbReference type="Proteomes" id="UP000051870">
    <property type="component" value="Unassembled WGS sequence"/>
</dbReference>
<evidence type="ECO:0000313" key="6">
    <source>
        <dbReference type="EMBL" id="CUK12531.1"/>
    </source>
</evidence>
<evidence type="ECO:0000259" key="5">
    <source>
        <dbReference type="Pfam" id="PF22725"/>
    </source>
</evidence>
<dbReference type="AlphaFoldDB" id="A0A0P1IH01"/>
<dbReference type="RefSeq" id="WP_058312856.1">
    <property type="nucleotide sequence ID" value="NZ_CYTW01000006.1"/>
</dbReference>
<evidence type="ECO:0000256" key="2">
    <source>
        <dbReference type="ARBA" id="ARBA00023002"/>
    </source>
</evidence>
<dbReference type="InterPro" id="IPR001509">
    <property type="entry name" value="Epimerase_deHydtase"/>
</dbReference>
<dbReference type="Pfam" id="PF01408">
    <property type="entry name" value="GFO_IDH_MocA"/>
    <property type="match status" value="1"/>
</dbReference>
<evidence type="ECO:0000256" key="1">
    <source>
        <dbReference type="ARBA" id="ARBA00010928"/>
    </source>
</evidence>
<dbReference type="GO" id="GO:0000166">
    <property type="term" value="F:nucleotide binding"/>
    <property type="evidence" value="ECO:0007669"/>
    <property type="project" value="InterPro"/>
</dbReference>
<dbReference type="Gene3D" id="3.30.360.10">
    <property type="entry name" value="Dihydrodipicolinate Reductase, domain 2"/>
    <property type="match status" value="1"/>
</dbReference>
<dbReference type="Pfam" id="PF01370">
    <property type="entry name" value="Epimerase"/>
    <property type="match status" value="1"/>
</dbReference>
<dbReference type="GO" id="GO:0016491">
    <property type="term" value="F:oxidoreductase activity"/>
    <property type="evidence" value="ECO:0007669"/>
    <property type="project" value="UniProtKB-KW"/>
</dbReference>
<dbReference type="SUPFAM" id="SSF55347">
    <property type="entry name" value="Glyceraldehyde-3-phosphate dehydrogenase-like, C-terminal domain"/>
    <property type="match status" value="1"/>
</dbReference>
<dbReference type="Gene3D" id="3.40.50.720">
    <property type="entry name" value="NAD(P)-binding Rossmann-like Domain"/>
    <property type="match status" value="2"/>
</dbReference>
<accession>A0A0P1IH01</accession>
<dbReference type="EC" id="1.-.-.-" evidence="6"/>
<dbReference type="InterPro" id="IPR055170">
    <property type="entry name" value="GFO_IDH_MocA-like_dom"/>
</dbReference>
<dbReference type="InterPro" id="IPR036291">
    <property type="entry name" value="NAD(P)-bd_dom_sf"/>
</dbReference>
<protein>
    <submittedName>
        <fullName evidence="6">Putative oxidoreductase YcjS</fullName>
        <ecNumber evidence="6">1.-.-.-</ecNumber>
    </submittedName>
</protein>
<gene>
    <name evidence="6" type="primary">ycjS</name>
    <name evidence="6" type="ORF">PH7735_03682</name>
</gene>
<dbReference type="STRING" id="1715693.PH7735_03682"/>
<feature type="domain" description="GFO/IDH/MocA-like oxidoreductase" evidence="5">
    <location>
        <begin position="135"/>
        <end position="257"/>
    </location>
</feature>
<dbReference type="Pfam" id="PF22725">
    <property type="entry name" value="GFO_IDH_MocA_C3"/>
    <property type="match status" value="1"/>
</dbReference>
<evidence type="ECO:0000313" key="7">
    <source>
        <dbReference type="Proteomes" id="UP000051870"/>
    </source>
</evidence>
<dbReference type="InterPro" id="IPR051317">
    <property type="entry name" value="Gfo/Idh/MocA_oxidoreduct"/>
</dbReference>
<proteinExistence type="inferred from homology"/>